<dbReference type="OrthoDB" id="6193797at2"/>
<dbReference type="AlphaFoldDB" id="A0A126V121"/>
<dbReference type="KEGG" id="hat:RC74_12500"/>
<evidence type="ECO:0000313" key="3">
    <source>
        <dbReference type="Proteomes" id="UP000070371"/>
    </source>
</evidence>
<evidence type="ECO:0000313" key="2">
    <source>
        <dbReference type="EMBL" id="AML51980.1"/>
    </source>
</evidence>
<dbReference type="Gene3D" id="1.25.40.10">
    <property type="entry name" value="Tetratricopeptide repeat domain"/>
    <property type="match status" value="1"/>
</dbReference>
<accession>A0A126V121</accession>
<keyword evidence="3" id="KW-1185">Reference proteome</keyword>
<dbReference type="InterPro" id="IPR011990">
    <property type="entry name" value="TPR-like_helical_dom_sf"/>
</dbReference>
<proteinExistence type="predicted"/>
<organism evidence="2 3">
    <name type="scientific">Falsihalocynthiibacter arcticus</name>
    <dbReference type="NCBI Taxonomy" id="1579316"/>
    <lineage>
        <taxon>Bacteria</taxon>
        <taxon>Pseudomonadati</taxon>
        <taxon>Pseudomonadota</taxon>
        <taxon>Alphaproteobacteria</taxon>
        <taxon>Rhodobacterales</taxon>
        <taxon>Roseobacteraceae</taxon>
        <taxon>Falsihalocynthiibacter</taxon>
    </lineage>
</organism>
<keyword evidence="1" id="KW-0802">TPR repeat</keyword>
<protein>
    <submittedName>
        <fullName evidence="2">Uncharacterized protein</fullName>
    </submittedName>
</protein>
<dbReference type="SUPFAM" id="SSF48452">
    <property type="entry name" value="TPR-like"/>
    <property type="match status" value="1"/>
</dbReference>
<dbReference type="PROSITE" id="PS50005">
    <property type="entry name" value="TPR"/>
    <property type="match status" value="1"/>
</dbReference>
<sequence>MTEALEKVWLLIEAAELDVALVELESQDATLPPCLERRTQRGIIYLQMGNALDAMTCLQEVLEGAPDNIRALVMYSDACDLLGERDEALRNLNLALELEPSLDVAILRRAELKIRMGNLLGGLEDYKVRHKLFPARVGLAMEAGGWPEWQGQCIAGKRIVLAGEQGLGDTVQIMRFVRFVEALGACVILGLHLGLHAICRQSGFKGDLYSIVPADVDADYQAALMDVPLILKLTDGELWAGEAYLSPDFAKVMRHRKMLRPARLRIGIAWQGSQSFAGDSTRSIPLSAFKAISGISGVALYSLQAVDGLDQLTQMQSQLGIHVFSGLDAAPASFLESADLMVAFDLIITPDTAVGHVAGALGCPAWLALSRRSDARWRDGQTETPWYPRHRLFRQSIDGDWTGVLRDMRASIYSMLDAK</sequence>
<feature type="repeat" description="TPR" evidence="1">
    <location>
        <begin position="35"/>
        <end position="68"/>
    </location>
</feature>
<dbReference type="STRING" id="1579316.RC74_12500"/>
<reference evidence="2 3" key="1">
    <citation type="submission" date="2016-02" db="EMBL/GenBank/DDBJ databases">
        <title>Complete genome sequence of Halocynthiibacter arcticus PAMC 20958t from arctic marine sediment.</title>
        <authorList>
            <person name="Lee Y.M."/>
            <person name="Baek K."/>
            <person name="Lee H.K."/>
            <person name="Shin S.C."/>
        </authorList>
    </citation>
    <scope>NUCLEOTIDE SEQUENCE [LARGE SCALE GENOMIC DNA]</scope>
    <source>
        <strain evidence="2">PAMC 20958</strain>
    </source>
</reference>
<dbReference type="EMBL" id="CP014327">
    <property type="protein sequence ID" value="AML51980.1"/>
    <property type="molecule type" value="Genomic_DNA"/>
</dbReference>
<dbReference type="SUPFAM" id="SSF53756">
    <property type="entry name" value="UDP-Glycosyltransferase/glycogen phosphorylase"/>
    <property type="match status" value="1"/>
</dbReference>
<gene>
    <name evidence="2" type="ORF">RC74_12500</name>
</gene>
<dbReference type="Gene3D" id="3.40.50.2000">
    <property type="entry name" value="Glycogen Phosphorylase B"/>
    <property type="match status" value="1"/>
</dbReference>
<name>A0A126V121_9RHOB</name>
<evidence type="ECO:0000256" key="1">
    <source>
        <dbReference type="PROSITE-ProRule" id="PRU00339"/>
    </source>
</evidence>
<dbReference type="Proteomes" id="UP000070371">
    <property type="component" value="Chromosome"/>
</dbReference>
<dbReference type="RefSeq" id="WP_052274564.1">
    <property type="nucleotide sequence ID" value="NZ_CP014327.1"/>
</dbReference>
<dbReference type="InterPro" id="IPR019734">
    <property type="entry name" value="TPR_rpt"/>
</dbReference>